<proteinExistence type="inferred from homology"/>
<organism evidence="3 4">
    <name type="scientific">Thermanaeromonas toyohensis ToBE</name>
    <dbReference type="NCBI Taxonomy" id="698762"/>
    <lineage>
        <taxon>Bacteria</taxon>
        <taxon>Bacillati</taxon>
        <taxon>Bacillota</taxon>
        <taxon>Clostridia</taxon>
        <taxon>Neomoorellales</taxon>
        <taxon>Neomoorellaceae</taxon>
        <taxon>Thermanaeromonas</taxon>
    </lineage>
</organism>
<dbReference type="EMBL" id="LT838272">
    <property type="protein sequence ID" value="SMB99894.1"/>
    <property type="molecule type" value="Genomic_DNA"/>
</dbReference>
<dbReference type="PANTHER" id="PTHR33279">
    <property type="entry name" value="SULFUR CARRIER PROTEIN YEDF-RELATED"/>
    <property type="match status" value="1"/>
</dbReference>
<dbReference type="SUPFAM" id="SSF64307">
    <property type="entry name" value="SirA-like"/>
    <property type="match status" value="1"/>
</dbReference>
<evidence type="ECO:0000256" key="1">
    <source>
        <dbReference type="ARBA" id="ARBA00008984"/>
    </source>
</evidence>
<dbReference type="Proteomes" id="UP000192569">
    <property type="component" value="Chromosome I"/>
</dbReference>
<dbReference type="STRING" id="698762.SAMN00808754_3144"/>
<dbReference type="CDD" id="cd00291">
    <property type="entry name" value="SirA_YedF_YeeD"/>
    <property type="match status" value="1"/>
</dbReference>
<keyword evidence="4" id="KW-1185">Reference proteome</keyword>
<evidence type="ECO:0000313" key="3">
    <source>
        <dbReference type="EMBL" id="SMB99894.1"/>
    </source>
</evidence>
<protein>
    <submittedName>
        <fullName evidence="3">TusA-related sulfurtransferase</fullName>
    </submittedName>
</protein>
<dbReference type="PANTHER" id="PTHR33279:SF2">
    <property type="entry name" value="SULFUR CARRIER PROTEIN TUSA"/>
    <property type="match status" value="1"/>
</dbReference>
<gene>
    <name evidence="3" type="ORF">SAMN00808754_3144</name>
</gene>
<dbReference type="AlphaFoldDB" id="A0A1W1W4A3"/>
<keyword evidence="3" id="KW-0808">Transferase</keyword>
<dbReference type="PROSITE" id="PS01148">
    <property type="entry name" value="UPF0033"/>
    <property type="match status" value="1"/>
</dbReference>
<dbReference type="InterPro" id="IPR001455">
    <property type="entry name" value="TusA-like"/>
</dbReference>
<sequence length="80" mass="8946">MSEEVSITKTIDARGSYCPGPLMELVKAIKRGQVGDVYELLSSDSGSAKDVPEWVNKMGHELIYCKPEGDFWRIAVRKTK</sequence>
<evidence type="ECO:0000313" key="4">
    <source>
        <dbReference type="Proteomes" id="UP000192569"/>
    </source>
</evidence>
<dbReference type="GO" id="GO:0016740">
    <property type="term" value="F:transferase activity"/>
    <property type="evidence" value="ECO:0007669"/>
    <property type="project" value="UniProtKB-KW"/>
</dbReference>
<name>A0A1W1W4A3_9FIRM</name>
<feature type="domain" description="UPF0033" evidence="2">
    <location>
        <begin position="11"/>
        <end position="35"/>
    </location>
</feature>
<accession>A0A1W1W4A3</accession>
<comment type="similarity">
    <text evidence="1">Belongs to the sulfur carrier protein TusA family.</text>
</comment>
<dbReference type="Pfam" id="PF01206">
    <property type="entry name" value="TusA"/>
    <property type="match status" value="1"/>
</dbReference>
<dbReference type="InterPro" id="IPR036868">
    <property type="entry name" value="TusA-like_sf"/>
</dbReference>
<dbReference type="RefSeq" id="WP_197686533.1">
    <property type="nucleotide sequence ID" value="NZ_LT838272.1"/>
</dbReference>
<reference evidence="3 4" key="1">
    <citation type="submission" date="2017-04" db="EMBL/GenBank/DDBJ databases">
        <authorList>
            <person name="Afonso C.L."/>
            <person name="Miller P.J."/>
            <person name="Scott M.A."/>
            <person name="Spackman E."/>
            <person name="Goraichik I."/>
            <person name="Dimitrov K.M."/>
            <person name="Suarez D.L."/>
            <person name="Swayne D.E."/>
        </authorList>
    </citation>
    <scope>NUCLEOTIDE SEQUENCE [LARGE SCALE GENOMIC DNA]</scope>
    <source>
        <strain evidence="3 4">ToBE</strain>
    </source>
</reference>
<evidence type="ECO:0000259" key="2">
    <source>
        <dbReference type="PROSITE" id="PS01148"/>
    </source>
</evidence>
<dbReference type="Gene3D" id="3.30.110.40">
    <property type="entry name" value="TusA-like domain"/>
    <property type="match status" value="1"/>
</dbReference>